<proteinExistence type="predicted"/>
<sequence>PKLLGYLINWTLFGVLAVQVYLYHIAFPNDQVRYKALVYGSFMLESTQTLLFGYSAFKTFVTGFGNLAGLDQIDIIWFSVPILSGLVAFITQAFYAYRVTVLAQTRYLGTIILLLAFLQLSGAIATGAQARNALVWSRFNTTSVYVTAAVGPVSDSFDRL</sequence>
<dbReference type="PANTHER" id="PTHR40465:SF1">
    <property type="entry name" value="DUF6534 DOMAIN-CONTAINING PROTEIN"/>
    <property type="match status" value="1"/>
</dbReference>
<feature type="transmembrane region" description="Helical" evidence="1">
    <location>
        <begin position="6"/>
        <end position="24"/>
    </location>
</feature>
<dbReference type="HOGENOM" id="CLU_046025_16_2_1"/>
<accession>A0A067SYW5</accession>
<reference evidence="3" key="1">
    <citation type="journal article" date="2014" name="Proc. Natl. Acad. Sci. U.S.A.">
        <title>Extensive sampling of basidiomycete genomes demonstrates inadequacy of the white-rot/brown-rot paradigm for wood decay fungi.</title>
        <authorList>
            <person name="Riley R."/>
            <person name="Salamov A.A."/>
            <person name="Brown D.W."/>
            <person name="Nagy L.G."/>
            <person name="Floudas D."/>
            <person name="Held B.W."/>
            <person name="Levasseur A."/>
            <person name="Lombard V."/>
            <person name="Morin E."/>
            <person name="Otillar R."/>
            <person name="Lindquist E.A."/>
            <person name="Sun H."/>
            <person name="LaButti K.M."/>
            <person name="Schmutz J."/>
            <person name="Jabbour D."/>
            <person name="Luo H."/>
            <person name="Baker S.E."/>
            <person name="Pisabarro A.G."/>
            <person name="Walton J.D."/>
            <person name="Blanchette R.A."/>
            <person name="Henrissat B."/>
            <person name="Martin F."/>
            <person name="Cullen D."/>
            <person name="Hibbett D.S."/>
            <person name="Grigoriev I.V."/>
        </authorList>
    </citation>
    <scope>NUCLEOTIDE SEQUENCE [LARGE SCALE GENOMIC DNA]</scope>
    <source>
        <strain evidence="3">CBS 339.88</strain>
    </source>
</reference>
<evidence type="ECO:0000256" key="1">
    <source>
        <dbReference type="SAM" id="Phobius"/>
    </source>
</evidence>
<dbReference type="EMBL" id="KL142391">
    <property type="protein sequence ID" value="KDR71928.1"/>
    <property type="molecule type" value="Genomic_DNA"/>
</dbReference>
<dbReference type="AlphaFoldDB" id="A0A067SYW5"/>
<keyword evidence="1" id="KW-0812">Transmembrane</keyword>
<keyword evidence="1" id="KW-0472">Membrane</keyword>
<feature type="non-terminal residue" evidence="2">
    <location>
        <position position="1"/>
    </location>
</feature>
<evidence type="ECO:0000313" key="3">
    <source>
        <dbReference type="Proteomes" id="UP000027222"/>
    </source>
</evidence>
<dbReference type="OrthoDB" id="3053835at2759"/>
<feature type="transmembrane region" description="Helical" evidence="1">
    <location>
        <begin position="75"/>
        <end position="95"/>
    </location>
</feature>
<evidence type="ECO:0000313" key="2">
    <source>
        <dbReference type="EMBL" id="KDR71928.1"/>
    </source>
</evidence>
<dbReference type="Proteomes" id="UP000027222">
    <property type="component" value="Unassembled WGS sequence"/>
</dbReference>
<feature type="transmembrane region" description="Helical" evidence="1">
    <location>
        <begin position="107"/>
        <end position="128"/>
    </location>
</feature>
<dbReference type="PANTHER" id="PTHR40465">
    <property type="entry name" value="CHROMOSOME 1, WHOLE GENOME SHOTGUN SEQUENCE"/>
    <property type="match status" value="1"/>
</dbReference>
<gene>
    <name evidence="2" type="ORF">GALMADRAFT_74799</name>
</gene>
<name>A0A067SYW5_GALM3</name>
<dbReference type="STRING" id="685588.A0A067SYW5"/>
<keyword evidence="3" id="KW-1185">Reference proteome</keyword>
<organism evidence="2 3">
    <name type="scientific">Galerina marginata (strain CBS 339.88)</name>
    <dbReference type="NCBI Taxonomy" id="685588"/>
    <lineage>
        <taxon>Eukaryota</taxon>
        <taxon>Fungi</taxon>
        <taxon>Dikarya</taxon>
        <taxon>Basidiomycota</taxon>
        <taxon>Agaricomycotina</taxon>
        <taxon>Agaricomycetes</taxon>
        <taxon>Agaricomycetidae</taxon>
        <taxon>Agaricales</taxon>
        <taxon>Agaricineae</taxon>
        <taxon>Strophariaceae</taxon>
        <taxon>Galerina</taxon>
    </lineage>
</organism>
<protein>
    <submittedName>
        <fullName evidence="2">Uncharacterized protein</fullName>
    </submittedName>
</protein>
<keyword evidence="1" id="KW-1133">Transmembrane helix</keyword>